<feature type="domain" description="Putative Flp pilus-assembly TadG-like N-terminal" evidence="2">
    <location>
        <begin position="3"/>
        <end position="37"/>
    </location>
</feature>
<evidence type="ECO:0000313" key="3">
    <source>
        <dbReference type="EMBL" id="MDG5978383.1"/>
    </source>
</evidence>
<accession>A0A9X4NUT3</accession>
<name>A0A9X4NUT3_9BURK</name>
<evidence type="ECO:0000259" key="2">
    <source>
        <dbReference type="Pfam" id="PF13400"/>
    </source>
</evidence>
<keyword evidence="4" id="KW-1185">Reference proteome</keyword>
<comment type="caution">
    <text evidence="3">The sequence shown here is derived from an EMBL/GenBank/DDBJ whole genome shotgun (WGS) entry which is preliminary data.</text>
</comment>
<dbReference type="AlphaFoldDB" id="A0A9X4NUT3"/>
<gene>
    <name evidence="3" type="ORF">H010_24242</name>
</gene>
<dbReference type="InterPro" id="IPR028087">
    <property type="entry name" value="Tad_N"/>
</dbReference>
<feature type="region of interest" description="Disordered" evidence="1">
    <location>
        <begin position="464"/>
        <end position="485"/>
    </location>
</feature>
<reference evidence="3" key="1">
    <citation type="submission" date="2013-01" db="EMBL/GenBank/DDBJ databases">
        <title>Genome draft of Hydrogenophaga taeniospiralis 2K1.</title>
        <authorList>
            <person name="Gomila M."/>
            <person name="Lalucat J."/>
        </authorList>
    </citation>
    <scope>NUCLEOTIDE SEQUENCE</scope>
    <source>
        <strain evidence="3">CCUG 15921</strain>
    </source>
</reference>
<dbReference type="EMBL" id="AOGK01000037">
    <property type="protein sequence ID" value="MDG5978383.1"/>
    <property type="molecule type" value="Genomic_DNA"/>
</dbReference>
<dbReference type="Proteomes" id="UP001152876">
    <property type="component" value="Unassembled WGS sequence"/>
</dbReference>
<organism evidence="3 4">
    <name type="scientific">Hydrogenophaga taeniospiralis CCUG 15921</name>
    <dbReference type="NCBI Taxonomy" id="1281780"/>
    <lineage>
        <taxon>Bacteria</taxon>
        <taxon>Pseudomonadati</taxon>
        <taxon>Pseudomonadota</taxon>
        <taxon>Betaproteobacteria</taxon>
        <taxon>Burkholderiales</taxon>
        <taxon>Comamonadaceae</taxon>
        <taxon>Hydrogenophaga</taxon>
    </lineage>
</organism>
<dbReference type="Pfam" id="PF13400">
    <property type="entry name" value="Tad"/>
    <property type="match status" value="1"/>
</dbReference>
<proteinExistence type="predicted"/>
<evidence type="ECO:0000313" key="4">
    <source>
        <dbReference type="Proteomes" id="UP001152876"/>
    </source>
</evidence>
<sequence>MTLGIAAILLVGLDLGYLFFMKRELQKTADLAALAAAPHVQASSCASAQTVALEHVTHNLEGYTPTVVCGRWDPAYAVDAHFNADETAFNAVRVSFSATPPALLPLDMDRTIAVTAVASIDPPVAAFTVGSRLLRLEAGSLLPSILGVLGVGLSDVDILSYQGLSNASITPAGLLEALGIPVTTDLDVGTLNALADIQNLSLGKLLNASLTALQAQGNAANAQVALLSHLIAHLSADALATQIPLFGNDDTPGVLLGLDNTGTSALDAEVNLLSLAGTALSVANGTHLVALPELSIPLLGVEARASVVEPPAVGIGGIGTVARTAQIRLYLRAQTDEIPLVGGLLGLLGTGLDLPLILELVQSTGELTAVDCQSERQNASIAVSAAPVALCIGRFQDMTSVSDSNLLHFFSENNRCVADGSGVIPDASAGVREHQILSVLDLFGVPIVPPARVALPLLSSQAPVDTGPLNEPSDPPDGTHQATVGGASFGVSQTVSSITDALLGEGLGDVLATLDPILNAVVQSLLDVLGLNLGETDVEVLSVSCGKAKLVY</sequence>
<protein>
    <recommendedName>
        <fullName evidence="2">Putative Flp pilus-assembly TadG-like N-terminal domain-containing protein</fullName>
    </recommendedName>
</protein>
<evidence type="ECO:0000256" key="1">
    <source>
        <dbReference type="SAM" id="MobiDB-lite"/>
    </source>
</evidence>